<evidence type="ECO:0000313" key="9">
    <source>
        <dbReference type="EMBL" id="WSE26803.1"/>
    </source>
</evidence>
<gene>
    <name evidence="9" type="ORF">VSH64_28430</name>
</gene>
<feature type="transmembrane region" description="Helical" evidence="7">
    <location>
        <begin position="390"/>
        <end position="407"/>
    </location>
</feature>
<accession>A0ABZ1HXE6</accession>
<keyword evidence="4 7" id="KW-0812">Transmembrane</keyword>
<dbReference type="PANTHER" id="PTHR43045">
    <property type="entry name" value="SHIKIMATE TRANSPORTER"/>
    <property type="match status" value="1"/>
</dbReference>
<feature type="transmembrane region" description="Helical" evidence="7">
    <location>
        <begin position="27"/>
        <end position="48"/>
    </location>
</feature>
<feature type="domain" description="Major facilitator superfamily (MFS) profile" evidence="8">
    <location>
        <begin position="27"/>
        <end position="441"/>
    </location>
</feature>
<evidence type="ECO:0000256" key="2">
    <source>
        <dbReference type="ARBA" id="ARBA00022448"/>
    </source>
</evidence>
<keyword evidence="10" id="KW-1185">Reference proteome</keyword>
<feature type="transmembrane region" description="Helical" evidence="7">
    <location>
        <begin position="127"/>
        <end position="151"/>
    </location>
</feature>
<dbReference type="PROSITE" id="PS50850">
    <property type="entry name" value="MFS"/>
    <property type="match status" value="1"/>
</dbReference>
<dbReference type="InterPro" id="IPR020846">
    <property type="entry name" value="MFS_dom"/>
</dbReference>
<evidence type="ECO:0000256" key="6">
    <source>
        <dbReference type="ARBA" id="ARBA00023136"/>
    </source>
</evidence>
<dbReference type="Proteomes" id="UP001330812">
    <property type="component" value="Chromosome"/>
</dbReference>
<feature type="transmembrane region" description="Helical" evidence="7">
    <location>
        <begin position="288"/>
        <end position="307"/>
    </location>
</feature>
<proteinExistence type="predicted"/>
<dbReference type="InterPro" id="IPR036259">
    <property type="entry name" value="MFS_trans_sf"/>
</dbReference>
<feature type="transmembrane region" description="Helical" evidence="7">
    <location>
        <begin position="253"/>
        <end position="276"/>
    </location>
</feature>
<reference evidence="9 10" key="1">
    <citation type="journal article" date="2015" name="Int. J. Syst. Evol. Microbiol.">
        <title>Amycolatopsis rhabdoformis sp. nov., an actinomycete isolated from a tropical forest soil.</title>
        <authorList>
            <person name="Souza W.R."/>
            <person name="Silva R.E."/>
            <person name="Goodfellow M."/>
            <person name="Busarakam K."/>
            <person name="Figueiro F.S."/>
            <person name="Ferreira D."/>
            <person name="Rodrigues-Filho E."/>
            <person name="Moraes L.A.B."/>
            <person name="Zucchi T.D."/>
        </authorList>
    </citation>
    <scope>NUCLEOTIDE SEQUENCE [LARGE SCALE GENOMIC DNA]</scope>
    <source>
        <strain evidence="9 10">NCIMB 14900</strain>
    </source>
</reference>
<dbReference type="RefSeq" id="WP_326565785.1">
    <property type="nucleotide sequence ID" value="NZ_CP142149.1"/>
</dbReference>
<keyword evidence="2" id="KW-0813">Transport</keyword>
<evidence type="ECO:0000259" key="8">
    <source>
        <dbReference type="PROSITE" id="PS50850"/>
    </source>
</evidence>
<feature type="transmembrane region" description="Helical" evidence="7">
    <location>
        <begin position="319"/>
        <end position="338"/>
    </location>
</feature>
<name>A0ABZ1HXE6_9PSEU</name>
<dbReference type="InterPro" id="IPR011701">
    <property type="entry name" value="MFS"/>
</dbReference>
<sequence length="450" mass="47508">MTETEPADAALQAAGAPRLSSRQHRRVIIASVSGTVIEWYDFTLYAVASSLIFGPEFFPGAGPIGSVLASFGTFAIGLAVRPLGGLLFAHYGDRVGRKPIMLTTVLVMGLSTTLIGVLPTAAQAGALGAWLLVLMRVLQGLGVGAEFAGAVTMLNESSPESKRGFSSGFASAANYAGTTIATVTFALLGLLPDDVLLGWAWRIPFLATIVVVLVAVYVRTKVEETAAFQSAVQRKVIKRLPLGNVIREKPRELLCMAAIYCFIIPWSYTIQTFGLTYLTTTVKLPKEVALTCLVIGYVFLMPGMVFSGMLVDRFGPKKLMLWGCAGGAVFAFPVFFGMNSGSPVLTTIVVVAGLMVSQGLPSAASSVIVTRALRTEYRWSGITVCREIPAAVVGGTAPLVSVGLLTLGHGTPWLIATYLVVLTGLGLLGVLAMPKAVYQRKTTAEAAPIL</sequence>
<organism evidence="9 10">
    <name type="scientific">Amycolatopsis rhabdoformis</name>
    <dbReference type="NCBI Taxonomy" id="1448059"/>
    <lineage>
        <taxon>Bacteria</taxon>
        <taxon>Bacillati</taxon>
        <taxon>Actinomycetota</taxon>
        <taxon>Actinomycetes</taxon>
        <taxon>Pseudonocardiales</taxon>
        <taxon>Pseudonocardiaceae</taxon>
        <taxon>Amycolatopsis</taxon>
    </lineage>
</organism>
<evidence type="ECO:0000256" key="4">
    <source>
        <dbReference type="ARBA" id="ARBA00022692"/>
    </source>
</evidence>
<feature type="transmembrane region" description="Helical" evidence="7">
    <location>
        <begin position="68"/>
        <end position="88"/>
    </location>
</feature>
<feature type="transmembrane region" description="Helical" evidence="7">
    <location>
        <begin position="344"/>
        <end position="369"/>
    </location>
</feature>
<feature type="transmembrane region" description="Helical" evidence="7">
    <location>
        <begin position="172"/>
        <end position="191"/>
    </location>
</feature>
<evidence type="ECO:0000256" key="5">
    <source>
        <dbReference type="ARBA" id="ARBA00022989"/>
    </source>
</evidence>
<evidence type="ECO:0000313" key="10">
    <source>
        <dbReference type="Proteomes" id="UP001330812"/>
    </source>
</evidence>
<keyword evidence="5 7" id="KW-1133">Transmembrane helix</keyword>
<protein>
    <submittedName>
        <fullName evidence="9">MFS transporter</fullName>
    </submittedName>
</protein>
<comment type="subcellular location">
    <subcellularLocation>
        <location evidence="1">Cell membrane</location>
        <topology evidence="1">Multi-pass membrane protein</topology>
    </subcellularLocation>
</comment>
<evidence type="ECO:0000256" key="3">
    <source>
        <dbReference type="ARBA" id="ARBA00022475"/>
    </source>
</evidence>
<dbReference type="SUPFAM" id="SSF103473">
    <property type="entry name" value="MFS general substrate transporter"/>
    <property type="match status" value="1"/>
</dbReference>
<evidence type="ECO:0000256" key="7">
    <source>
        <dbReference type="SAM" id="Phobius"/>
    </source>
</evidence>
<dbReference type="Pfam" id="PF07690">
    <property type="entry name" value="MFS_1"/>
    <property type="match status" value="1"/>
</dbReference>
<evidence type="ECO:0000256" key="1">
    <source>
        <dbReference type="ARBA" id="ARBA00004651"/>
    </source>
</evidence>
<feature type="transmembrane region" description="Helical" evidence="7">
    <location>
        <begin position="197"/>
        <end position="218"/>
    </location>
</feature>
<dbReference type="Gene3D" id="1.20.1250.20">
    <property type="entry name" value="MFS general substrate transporter like domains"/>
    <property type="match status" value="2"/>
</dbReference>
<feature type="transmembrane region" description="Helical" evidence="7">
    <location>
        <begin position="413"/>
        <end position="433"/>
    </location>
</feature>
<keyword evidence="3" id="KW-1003">Cell membrane</keyword>
<dbReference type="EMBL" id="CP142149">
    <property type="protein sequence ID" value="WSE26803.1"/>
    <property type="molecule type" value="Genomic_DNA"/>
</dbReference>
<feature type="transmembrane region" description="Helical" evidence="7">
    <location>
        <begin position="100"/>
        <end position="121"/>
    </location>
</feature>
<dbReference type="PANTHER" id="PTHR43045:SF1">
    <property type="entry name" value="SHIKIMATE TRANSPORTER"/>
    <property type="match status" value="1"/>
</dbReference>
<keyword evidence="6 7" id="KW-0472">Membrane</keyword>